<dbReference type="EMBL" id="CP000825">
    <property type="protein sequence ID" value="ABV50743.1"/>
    <property type="molecule type" value="Genomic_DNA"/>
</dbReference>
<dbReference type="HOGENOM" id="CLU_174720_0_0_3"/>
<evidence type="ECO:0000259" key="1">
    <source>
        <dbReference type="Pfam" id="PF10615"/>
    </source>
</evidence>
<dbReference type="STRING" id="93060.P9215_11281"/>
<proteinExistence type="predicted"/>
<dbReference type="eggNOG" id="ENOG5032GYF">
    <property type="taxonomic scope" value="Bacteria"/>
</dbReference>
<dbReference type="KEGG" id="pmh:P9215_11281"/>
<evidence type="ECO:0000313" key="2">
    <source>
        <dbReference type="EMBL" id="ABV50743.1"/>
    </source>
</evidence>
<dbReference type="InterPro" id="IPR037119">
    <property type="entry name" value="Haem_oxidase_HugZ-like_sf"/>
</dbReference>
<reference evidence="2 3" key="1">
    <citation type="journal article" date="2007" name="PLoS Genet.">
        <title>Patterns and implications of gene gain and loss in the evolution of Prochlorococcus.</title>
        <authorList>
            <person name="Kettler G.C."/>
            <person name="Martiny A.C."/>
            <person name="Huang K."/>
            <person name="Zucker J."/>
            <person name="Coleman M.L."/>
            <person name="Rodrigue S."/>
            <person name="Chen F."/>
            <person name="Lapidus A."/>
            <person name="Ferriera S."/>
            <person name="Johnson J."/>
            <person name="Steglich C."/>
            <person name="Church G.M."/>
            <person name="Richardson P."/>
            <person name="Chisholm S.W."/>
        </authorList>
    </citation>
    <scope>NUCLEOTIDE SEQUENCE [LARGE SCALE GENOMIC DNA]</scope>
    <source>
        <strain evidence="2 3">MIT 9215</strain>
    </source>
</reference>
<gene>
    <name evidence="2" type="ordered locus">P9215_11281</name>
</gene>
<dbReference type="RefSeq" id="WP_012007825.1">
    <property type="nucleotide sequence ID" value="NC_009840.1"/>
</dbReference>
<evidence type="ECO:0000313" key="3">
    <source>
        <dbReference type="Proteomes" id="UP000002014"/>
    </source>
</evidence>
<dbReference type="AlphaFoldDB" id="A8G562"/>
<dbReference type="OrthoDB" id="9814594at2"/>
<sequence>MKIISKETSKRVCDHMNNDHIDSVRKYLIHYGKISSFENAYMEEISNSYIKINYDGKSAIINFKNEISEEEIHSTLVSMIKEIK</sequence>
<feature type="domain" description="DUF2470" evidence="1">
    <location>
        <begin position="9"/>
        <end position="79"/>
    </location>
</feature>
<dbReference type="Pfam" id="PF10615">
    <property type="entry name" value="DUF2470"/>
    <property type="match status" value="1"/>
</dbReference>
<dbReference type="InterPro" id="IPR019595">
    <property type="entry name" value="DUF2470"/>
</dbReference>
<organism evidence="2 3">
    <name type="scientific">Prochlorococcus marinus (strain MIT 9215)</name>
    <dbReference type="NCBI Taxonomy" id="93060"/>
    <lineage>
        <taxon>Bacteria</taxon>
        <taxon>Bacillati</taxon>
        <taxon>Cyanobacteriota</taxon>
        <taxon>Cyanophyceae</taxon>
        <taxon>Synechococcales</taxon>
        <taxon>Prochlorococcaceae</taxon>
        <taxon>Prochlorococcus</taxon>
    </lineage>
</organism>
<dbReference type="Proteomes" id="UP000002014">
    <property type="component" value="Chromosome"/>
</dbReference>
<dbReference type="Gene3D" id="3.20.180.10">
    <property type="entry name" value="PNP-oxidase-like"/>
    <property type="match status" value="1"/>
</dbReference>
<protein>
    <recommendedName>
        <fullName evidence="1">DUF2470 domain-containing protein</fullName>
    </recommendedName>
</protein>
<accession>A8G562</accession>
<name>A8G562_PROM2</name>